<comment type="caution">
    <text evidence="2">The sequence shown here is derived from an EMBL/GenBank/DDBJ whole genome shotgun (WGS) entry which is preliminary data.</text>
</comment>
<evidence type="ECO:0000259" key="1">
    <source>
        <dbReference type="Pfam" id="PF13443"/>
    </source>
</evidence>
<protein>
    <recommendedName>
        <fullName evidence="1">HTH cro/C1-type domain-containing protein</fullName>
    </recommendedName>
</protein>
<reference evidence="2" key="1">
    <citation type="submission" date="2009-07" db="EMBL/GenBank/DDBJ databases">
        <authorList>
            <person name="Weinstock G."/>
            <person name="Sodergren E."/>
            <person name="Clifton S."/>
            <person name="Fulton L."/>
            <person name="Fulton B."/>
            <person name="Courtney L."/>
            <person name="Fronick C."/>
            <person name="Harrison M."/>
            <person name="Strong C."/>
            <person name="Farmer C."/>
            <person name="Delahaunty K."/>
            <person name="Markovic C."/>
            <person name="Hall O."/>
            <person name="Minx P."/>
            <person name="Tomlinson C."/>
            <person name="Mitreva M."/>
            <person name="Nelson J."/>
            <person name="Hou S."/>
            <person name="Wollam A."/>
            <person name="Pepin K.H."/>
            <person name="Johnson M."/>
            <person name="Bhonagiri V."/>
            <person name="Nash W.E."/>
            <person name="Warren W."/>
            <person name="Chinwalla A."/>
            <person name="Mardis E.R."/>
            <person name="Wilson R.K."/>
        </authorList>
    </citation>
    <scope>NUCLEOTIDE SEQUENCE [LARGE SCALE GENOMIC DNA]</scope>
    <source>
        <strain evidence="2">DSM 14469</strain>
    </source>
</reference>
<dbReference type="Gene3D" id="1.10.260.40">
    <property type="entry name" value="lambda repressor-like DNA-binding domains"/>
    <property type="match status" value="1"/>
</dbReference>
<dbReference type="InterPro" id="IPR001387">
    <property type="entry name" value="Cro/C1-type_HTH"/>
</dbReference>
<accession>C6LE46</accession>
<dbReference type="STRING" id="168384.SAMN05660368_01195"/>
<proteinExistence type="predicted"/>
<dbReference type="Pfam" id="PF13443">
    <property type="entry name" value="HTH_26"/>
    <property type="match status" value="1"/>
</dbReference>
<gene>
    <name evidence="2" type="ORF">BRYFOR_06895</name>
</gene>
<dbReference type="InterPro" id="IPR010982">
    <property type="entry name" value="Lambda_DNA-bd_dom_sf"/>
</dbReference>
<sequence length="80" mass="9572">MITYEPLWETMKKKGITQYKLIKEHNFSAGQLSRLRANAYVNTHTIDVLCQILDCKVQDIMQFEKNLLDDHEYKPEKSYY</sequence>
<organism evidence="2 3">
    <name type="scientific">Marvinbryantia formatexigens DSM 14469</name>
    <dbReference type="NCBI Taxonomy" id="478749"/>
    <lineage>
        <taxon>Bacteria</taxon>
        <taxon>Bacillati</taxon>
        <taxon>Bacillota</taxon>
        <taxon>Clostridia</taxon>
        <taxon>Lachnospirales</taxon>
        <taxon>Lachnospiraceae</taxon>
        <taxon>Marvinbryantia</taxon>
    </lineage>
</organism>
<dbReference type="eggNOG" id="COG3655">
    <property type="taxonomic scope" value="Bacteria"/>
</dbReference>
<name>C6LE46_9FIRM</name>
<keyword evidence="3" id="KW-1185">Reference proteome</keyword>
<dbReference type="AlphaFoldDB" id="C6LE46"/>
<feature type="domain" description="HTH cro/C1-type" evidence="1">
    <location>
        <begin position="7"/>
        <end position="65"/>
    </location>
</feature>
<evidence type="ECO:0000313" key="3">
    <source>
        <dbReference type="Proteomes" id="UP000005561"/>
    </source>
</evidence>
<evidence type="ECO:0000313" key="2">
    <source>
        <dbReference type="EMBL" id="EET61250.1"/>
    </source>
</evidence>
<dbReference type="OrthoDB" id="9807880at2"/>
<dbReference type="Proteomes" id="UP000005561">
    <property type="component" value="Unassembled WGS sequence"/>
</dbReference>
<dbReference type="RefSeq" id="WP_006861689.1">
    <property type="nucleotide sequence ID" value="NZ_ACCL02000007.1"/>
</dbReference>
<dbReference type="SUPFAM" id="SSF47413">
    <property type="entry name" value="lambda repressor-like DNA-binding domains"/>
    <property type="match status" value="1"/>
</dbReference>
<dbReference type="EMBL" id="ACCL02000007">
    <property type="protein sequence ID" value="EET61250.1"/>
    <property type="molecule type" value="Genomic_DNA"/>
</dbReference>
<dbReference type="GO" id="GO:0003677">
    <property type="term" value="F:DNA binding"/>
    <property type="evidence" value="ECO:0007669"/>
    <property type="project" value="InterPro"/>
</dbReference>